<dbReference type="Pfam" id="PF13416">
    <property type="entry name" value="SBP_bac_8"/>
    <property type="match status" value="1"/>
</dbReference>
<dbReference type="GO" id="GO:0030288">
    <property type="term" value="C:outer membrane-bounded periplasmic space"/>
    <property type="evidence" value="ECO:0007669"/>
    <property type="project" value="TreeGrafter"/>
</dbReference>
<protein>
    <submittedName>
        <fullName evidence="4">Extracellular solute-binding protein</fullName>
    </submittedName>
</protein>
<evidence type="ECO:0000313" key="4">
    <source>
        <dbReference type="EMBL" id="MXN64697.1"/>
    </source>
</evidence>
<name>A0A7X3S7F0_9HYPH</name>
<keyword evidence="2" id="KW-0574">Periplasm</keyword>
<dbReference type="AlphaFoldDB" id="A0A7X3S7F0"/>
<feature type="signal peptide" evidence="3">
    <location>
        <begin position="1"/>
        <end position="28"/>
    </location>
</feature>
<dbReference type="SUPFAM" id="SSF53850">
    <property type="entry name" value="Periplasmic binding protein-like II"/>
    <property type="match status" value="1"/>
</dbReference>
<dbReference type="PANTHER" id="PTHR30006">
    <property type="entry name" value="THIAMINE-BINDING PERIPLASMIC PROTEIN-RELATED"/>
    <property type="match status" value="1"/>
</dbReference>
<dbReference type="Proteomes" id="UP000433101">
    <property type="component" value="Unassembled WGS sequence"/>
</dbReference>
<evidence type="ECO:0000256" key="3">
    <source>
        <dbReference type="SAM" id="SignalP"/>
    </source>
</evidence>
<dbReference type="InterPro" id="IPR006059">
    <property type="entry name" value="SBP"/>
</dbReference>
<evidence type="ECO:0000313" key="5">
    <source>
        <dbReference type="Proteomes" id="UP000433101"/>
    </source>
</evidence>
<dbReference type="EMBL" id="WUMV01000003">
    <property type="protein sequence ID" value="MXN64697.1"/>
    <property type="molecule type" value="Genomic_DNA"/>
</dbReference>
<feature type="chain" id="PRO_5030994026" evidence="3">
    <location>
        <begin position="29"/>
        <end position="366"/>
    </location>
</feature>
<reference evidence="4 5" key="1">
    <citation type="submission" date="2019-12" db="EMBL/GenBank/DDBJ databases">
        <authorList>
            <person name="Li M."/>
        </authorList>
    </citation>
    <scope>NUCLEOTIDE SEQUENCE [LARGE SCALE GENOMIC DNA]</scope>
    <source>
        <strain evidence="4 5">GBMRC 2046</strain>
    </source>
</reference>
<dbReference type="PANTHER" id="PTHR30006:SF25">
    <property type="entry name" value="PHOSPHOGLYCERATE TRANSPORT REGULATORY PROTEIN PGTC"/>
    <property type="match status" value="1"/>
</dbReference>
<keyword evidence="1 3" id="KW-0732">Signal</keyword>
<dbReference type="Gene3D" id="3.40.190.10">
    <property type="entry name" value="Periplasmic binding protein-like II"/>
    <property type="match status" value="2"/>
</dbReference>
<comment type="caution">
    <text evidence="4">The sequence shown here is derived from an EMBL/GenBank/DDBJ whole genome shotgun (WGS) entry which is preliminary data.</text>
</comment>
<gene>
    <name evidence="4" type="ORF">GR183_07250</name>
</gene>
<accession>A0A7X3S7F0</accession>
<evidence type="ECO:0000256" key="2">
    <source>
        <dbReference type="ARBA" id="ARBA00022764"/>
    </source>
</evidence>
<sequence>MTHFTICRIAFAAALVLSALVTPQTVFAAEVTRVYPALDETGPTRTLKIYSSLDADIAEPLLQAFRKGHPGIAIDYWELQTQEIYAKVLEETDRGEETADIAFSSAMDLQVKLANDGYAQPLELASAGVMPSWSQWRDAVFGVTFEPAVIIYNKTAFEGREPPRTRADLAQYLKANEAELYGRVGTYDVERAGLGLFFLARDSEHNRKIWSLFSALGATGVKLYSNSSAIVERVADGRFALGYNILGSYAAGWARSAPDLGIVLPEDYTVVMTRTGLVPRNAASPDLGAAFLDFLLSIGGQRLIAEETGLPALHPAVEGENTASYMHRTYGARLRPVPVGPALVVYLDQVKRQRLLDRWNDALRVQ</sequence>
<organism evidence="4 5">
    <name type="scientific">Stappia sediminis</name>
    <dbReference type="NCBI Taxonomy" id="2692190"/>
    <lineage>
        <taxon>Bacteria</taxon>
        <taxon>Pseudomonadati</taxon>
        <taxon>Pseudomonadota</taxon>
        <taxon>Alphaproteobacteria</taxon>
        <taxon>Hyphomicrobiales</taxon>
        <taxon>Stappiaceae</taxon>
        <taxon>Stappia</taxon>
    </lineage>
</organism>
<evidence type="ECO:0000256" key="1">
    <source>
        <dbReference type="ARBA" id="ARBA00022729"/>
    </source>
</evidence>
<keyword evidence="5" id="KW-1185">Reference proteome</keyword>
<proteinExistence type="predicted"/>